<reference evidence="2" key="1">
    <citation type="journal article" date="2017" name="Nat. Ecol. Evol.">
        <title>Genome expansion and lineage-specific genetic innovations in the forest pathogenic fungi Armillaria.</title>
        <authorList>
            <person name="Sipos G."/>
            <person name="Prasanna A.N."/>
            <person name="Walter M.C."/>
            <person name="O'Connor E."/>
            <person name="Balint B."/>
            <person name="Krizsan K."/>
            <person name="Kiss B."/>
            <person name="Hess J."/>
            <person name="Varga T."/>
            <person name="Slot J."/>
            <person name="Riley R."/>
            <person name="Boka B."/>
            <person name="Rigling D."/>
            <person name="Barry K."/>
            <person name="Lee J."/>
            <person name="Mihaltcheva S."/>
            <person name="LaButti K."/>
            <person name="Lipzen A."/>
            <person name="Waldron R."/>
            <person name="Moloney N.M."/>
            <person name="Sperisen C."/>
            <person name="Kredics L."/>
            <person name="Vagvoelgyi C."/>
            <person name="Patrignani A."/>
            <person name="Fitzpatrick D."/>
            <person name="Nagy I."/>
            <person name="Doyle S."/>
            <person name="Anderson J.B."/>
            <person name="Grigoriev I.V."/>
            <person name="Gueldener U."/>
            <person name="Muensterkoetter M."/>
            <person name="Nagy L.G."/>
        </authorList>
    </citation>
    <scope>NUCLEOTIDE SEQUENCE [LARGE SCALE GENOMIC DNA]</scope>
    <source>
        <strain evidence="2">28-4</strain>
    </source>
</reference>
<name>A0A2H3B7S8_9AGAR</name>
<accession>A0A2H3B7S8</accession>
<feature type="non-terminal residue" evidence="1">
    <location>
        <position position="1"/>
    </location>
</feature>
<dbReference type="Proteomes" id="UP000218334">
    <property type="component" value="Unassembled WGS sequence"/>
</dbReference>
<protein>
    <submittedName>
        <fullName evidence="1">Uncharacterized protein</fullName>
    </submittedName>
</protein>
<proteinExistence type="predicted"/>
<dbReference type="EMBL" id="KZ293495">
    <property type="protein sequence ID" value="PBK59923.1"/>
    <property type="molecule type" value="Genomic_DNA"/>
</dbReference>
<gene>
    <name evidence="1" type="ORF">ARMSODRAFT_839844</name>
</gene>
<feature type="non-terminal residue" evidence="1">
    <location>
        <position position="189"/>
    </location>
</feature>
<dbReference type="AlphaFoldDB" id="A0A2H3B7S8"/>
<keyword evidence="2" id="KW-1185">Reference proteome</keyword>
<sequence>GLLCWVGIHRLNIPDLHVYMDDFFGWEFAKNLVFYRGLLRPARQVQLLIFWDFISCPYDDPKQLHGRVLKIIGFWVDANQGSISLDQASIDHVVSNISLFLATPGRAPILLKWQRIAGYLNWVLNVFPWGCPALSELYRKMAGKSFRFTKIFINAAVRDDLTWLSSTLPDAIGVRFVDSMHWLDSQADM</sequence>
<evidence type="ECO:0000313" key="2">
    <source>
        <dbReference type="Proteomes" id="UP000218334"/>
    </source>
</evidence>
<organism evidence="1 2">
    <name type="scientific">Armillaria solidipes</name>
    <dbReference type="NCBI Taxonomy" id="1076256"/>
    <lineage>
        <taxon>Eukaryota</taxon>
        <taxon>Fungi</taxon>
        <taxon>Dikarya</taxon>
        <taxon>Basidiomycota</taxon>
        <taxon>Agaricomycotina</taxon>
        <taxon>Agaricomycetes</taxon>
        <taxon>Agaricomycetidae</taxon>
        <taxon>Agaricales</taxon>
        <taxon>Marasmiineae</taxon>
        <taxon>Physalacriaceae</taxon>
        <taxon>Armillaria</taxon>
    </lineage>
</organism>
<evidence type="ECO:0000313" key="1">
    <source>
        <dbReference type="EMBL" id="PBK59923.1"/>
    </source>
</evidence>